<accession>A0A1G7QT17</accession>
<reference evidence="1 2" key="1">
    <citation type="submission" date="2016-10" db="EMBL/GenBank/DDBJ databases">
        <authorList>
            <person name="de Groot N.N."/>
        </authorList>
    </citation>
    <scope>NUCLEOTIDE SEQUENCE [LARGE SCALE GENOMIC DNA]</scope>
    <source>
        <strain evidence="1 2">DSM 527</strain>
    </source>
</reference>
<evidence type="ECO:0000313" key="2">
    <source>
        <dbReference type="Proteomes" id="UP000199045"/>
    </source>
</evidence>
<proteinExistence type="predicted"/>
<dbReference type="EMBL" id="FNBN01000003">
    <property type="protein sequence ID" value="SDG01662.1"/>
    <property type="molecule type" value="Genomic_DNA"/>
</dbReference>
<organism evidence="1 2">
    <name type="scientific">Chitinophaga filiformis</name>
    <name type="common">Myxococcus filiformis</name>
    <name type="synonym">Flexibacter filiformis</name>
    <dbReference type="NCBI Taxonomy" id="104663"/>
    <lineage>
        <taxon>Bacteria</taxon>
        <taxon>Pseudomonadati</taxon>
        <taxon>Bacteroidota</taxon>
        <taxon>Chitinophagia</taxon>
        <taxon>Chitinophagales</taxon>
        <taxon>Chitinophagaceae</taxon>
        <taxon>Chitinophaga</taxon>
    </lineage>
</organism>
<protein>
    <submittedName>
        <fullName evidence="1">Uncharacterized protein</fullName>
    </submittedName>
</protein>
<dbReference type="Proteomes" id="UP000199045">
    <property type="component" value="Unassembled WGS sequence"/>
</dbReference>
<gene>
    <name evidence="1" type="ORF">SAMN04488121_103183</name>
</gene>
<name>A0A1G7QT17_CHIFI</name>
<dbReference type="OrthoDB" id="665828at2"/>
<dbReference type="AlphaFoldDB" id="A0A1G7QT17"/>
<sequence length="174" mass="19570">MDLIFEMLIPSGIDVPGITFREPFYEWQGERYPQGPPETSFGSNFKLVYGQIPDFVKNKIPVAYASVDWQCICVKGSGLDLYGHKLWMDLPEDEEPEDPEEEHFTLRDLLHTICTRRKWIIVIDIDEAFEVMPSGGLSDVITALNGVIIGEIEGKGFLICGEGSELCLTISENP</sequence>
<evidence type="ECO:0000313" key="1">
    <source>
        <dbReference type="EMBL" id="SDG01662.1"/>
    </source>
</evidence>
<dbReference type="RefSeq" id="WP_089832527.1">
    <property type="nucleotide sequence ID" value="NZ_FNBN01000003.1"/>
</dbReference>